<organism evidence="1 2">
    <name type="scientific">Vigna angularis var. angularis</name>
    <dbReference type="NCBI Taxonomy" id="157739"/>
    <lineage>
        <taxon>Eukaryota</taxon>
        <taxon>Viridiplantae</taxon>
        <taxon>Streptophyta</taxon>
        <taxon>Embryophyta</taxon>
        <taxon>Tracheophyta</taxon>
        <taxon>Spermatophyta</taxon>
        <taxon>Magnoliopsida</taxon>
        <taxon>eudicotyledons</taxon>
        <taxon>Gunneridae</taxon>
        <taxon>Pentapetalae</taxon>
        <taxon>rosids</taxon>
        <taxon>fabids</taxon>
        <taxon>Fabales</taxon>
        <taxon>Fabaceae</taxon>
        <taxon>Papilionoideae</taxon>
        <taxon>50 kb inversion clade</taxon>
        <taxon>NPAAA clade</taxon>
        <taxon>indigoferoid/millettioid clade</taxon>
        <taxon>Phaseoleae</taxon>
        <taxon>Vigna</taxon>
    </lineage>
</organism>
<proteinExistence type="predicted"/>
<name>A0A0S3RMV0_PHAAN</name>
<gene>
    <name evidence="1" type="primary">Vigan.03G181900</name>
    <name evidence="1" type="ORF">VIGAN_03181900</name>
</gene>
<protein>
    <submittedName>
        <fullName evidence="1">Uncharacterized protein</fullName>
    </submittedName>
</protein>
<evidence type="ECO:0000313" key="2">
    <source>
        <dbReference type="Proteomes" id="UP000291084"/>
    </source>
</evidence>
<dbReference type="AlphaFoldDB" id="A0A0S3RMV0"/>
<evidence type="ECO:0000313" key="1">
    <source>
        <dbReference type="EMBL" id="BAT81908.1"/>
    </source>
</evidence>
<reference evidence="1 2" key="1">
    <citation type="journal article" date="2015" name="Sci. Rep.">
        <title>The power of single molecule real-time sequencing technology in the de novo assembly of a eukaryotic genome.</title>
        <authorList>
            <person name="Sakai H."/>
            <person name="Naito K."/>
            <person name="Ogiso-Tanaka E."/>
            <person name="Takahashi Y."/>
            <person name="Iseki K."/>
            <person name="Muto C."/>
            <person name="Satou K."/>
            <person name="Teruya K."/>
            <person name="Shiroma A."/>
            <person name="Shimoji M."/>
            <person name="Hirano T."/>
            <person name="Itoh T."/>
            <person name="Kaga A."/>
            <person name="Tomooka N."/>
        </authorList>
    </citation>
    <scope>NUCLEOTIDE SEQUENCE [LARGE SCALE GENOMIC DNA]</scope>
    <source>
        <strain evidence="2">cv. Shumari</strain>
    </source>
</reference>
<keyword evidence="2" id="KW-1185">Reference proteome</keyword>
<dbReference type="EMBL" id="AP015036">
    <property type="protein sequence ID" value="BAT81908.1"/>
    <property type="molecule type" value="Genomic_DNA"/>
</dbReference>
<dbReference type="Proteomes" id="UP000291084">
    <property type="component" value="Chromosome 3"/>
</dbReference>
<accession>A0A0S3RMV0</accession>
<sequence>MHHTLVFQFTPFSALSHQPCFHHIKWTSTDRTCCACKESRNHRLPWLEDFPIPFMLLPQKHIKSIFGSKHGRLVCPITHHSRSNTCPKTPKSFFSDNHSSTVNRTFVFQKLRA</sequence>